<dbReference type="Proteomes" id="UP000483004">
    <property type="component" value="Unassembled WGS sequence"/>
</dbReference>
<dbReference type="Gene3D" id="3.30.1050.10">
    <property type="entry name" value="SCP2 sterol-binding domain"/>
    <property type="match status" value="1"/>
</dbReference>
<dbReference type="EMBL" id="WBMR01000131">
    <property type="protein sequence ID" value="KAB2371091.1"/>
    <property type="molecule type" value="Genomic_DNA"/>
</dbReference>
<evidence type="ECO:0000259" key="1">
    <source>
        <dbReference type="Pfam" id="PF02036"/>
    </source>
</evidence>
<gene>
    <name evidence="2" type="ORF">F9B16_33175</name>
</gene>
<dbReference type="Pfam" id="PF02036">
    <property type="entry name" value="SCP2"/>
    <property type="match status" value="1"/>
</dbReference>
<protein>
    <submittedName>
        <fullName evidence="2">SCP2 sterol-binding domain-containing protein</fullName>
    </submittedName>
</protein>
<comment type="caution">
    <text evidence="2">The sequence shown here is derived from an EMBL/GenBank/DDBJ whole genome shotgun (WGS) entry which is preliminary data.</text>
</comment>
<dbReference type="InterPro" id="IPR003033">
    <property type="entry name" value="SCP2_sterol-bd_dom"/>
</dbReference>
<evidence type="ECO:0000313" key="3">
    <source>
        <dbReference type="Proteomes" id="UP000483004"/>
    </source>
</evidence>
<dbReference type="OrthoDB" id="5243187at2"/>
<dbReference type="RefSeq" id="WP_151544166.1">
    <property type="nucleotide sequence ID" value="NZ_WBMR01000131.1"/>
</dbReference>
<dbReference type="InterPro" id="IPR036527">
    <property type="entry name" value="SCP2_sterol-bd_dom_sf"/>
</dbReference>
<name>A0A6L3VM14_9ACTN</name>
<evidence type="ECO:0000313" key="2">
    <source>
        <dbReference type="EMBL" id="KAB2371091.1"/>
    </source>
</evidence>
<feature type="domain" description="SCP2" evidence="1">
    <location>
        <begin position="74"/>
        <end position="153"/>
    </location>
</feature>
<sequence length="157" mass="16285">MSSTVPDLGDTDQLKAMLEDVASPEQLRALLDAPGVDDEMIDGFVAAVGAEGVLDKVFGLMGEHFVAERAGNDGGVVRWDVTAPGGTLSYGLSIRDGAAIGERGAPAGPKVTLTLSAPTLLRLCAGRLNGVEGFMTGKIKLAGDMMFGAKLPGWFDY</sequence>
<accession>A0A6L3VM14</accession>
<proteinExistence type="predicted"/>
<dbReference type="SUPFAM" id="SSF55718">
    <property type="entry name" value="SCP-like"/>
    <property type="match status" value="1"/>
</dbReference>
<dbReference type="AlphaFoldDB" id="A0A6L3VM14"/>
<organism evidence="2 3">
    <name type="scientific">Actinomadura montaniterrae</name>
    <dbReference type="NCBI Taxonomy" id="1803903"/>
    <lineage>
        <taxon>Bacteria</taxon>
        <taxon>Bacillati</taxon>
        <taxon>Actinomycetota</taxon>
        <taxon>Actinomycetes</taxon>
        <taxon>Streptosporangiales</taxon>
        <taxon>Thermomonosporaceae</taxon>
        <taxon>Actinomadura</taxon>
    </lineage>
</organism>
<reference evidence="2 3" key="1">
    <citation type="submission" date="2019-09" db="EMBL/GenBank/DDBJ databases">
        <title>Actinomadura physcomitrii sp. nov., a novel actinomycete isolated from moss [Physcomitrium sphaericum (Ludw) Fuernr].</title>
        <authorList>
            <person name="Liu C."/>
            <person name="Zhuang X."/>
        </authorList>
    </citation>
    <scope>NUCLEOTIDE SEQUENCE [LARGE SCALE GENOMIC DNA]</scope>
    <source>
        <strain evidence="2 3">CYP1-1B</strain>
    </source>
</reference>
<keyword evidence="3" id="KW-1185">Reference proteome</keyword>